<dbReference type="SUPFAM" id="SSF51445">
    <property type="entry name" value="(Trans)glycosidases"/>
    <property type="match status" value="1"/>
</dbReference>
<evidence type="ECO:0000256" key="1">
    <source>
        <dbReference type="ARBA" id="ARBA00001231"/>
    </source>
</evidence>
<dbReference type="GO" id="GO:0005975">
    <property type="term" value="P:carbohydrate metabolic process"/>
    <property type="evidence" value="ECO:0007669"/>
    <property type="project" value="InterPro"/>
</dbReference>
<dbReference type="HOGENOM" id="CLU_008392_5_4_0"/>
<evidence type="ECO:0000256" key="2">
    <source>
        <dbReference type="ARBA" id="ARBA00005336"/>
    </source>
</evidence>
<dbReference type="PANTHER" id="PTHR30480:SF13">
    <property type="entry name" value="BETA-HEXOSAMINIDASE"/>
    <property type="match status" value="1"/>
</dbReference>
<dbReference type="InterPro" id="IPR017853">
    <property type="entry name" value="GH"/>
</dbReference>
<reference evidence="7 8" key="1">
    <citation type="journal article" date="2009" name="Appl. Environ. Microbiol.">
        <title>Genomic analysis of 'Elusimicrobium minutum,' the first cultivated representative of the phylum 'Elusimicrobia' (formerly termite group 1).</title>
        <authorList>
            <person name="Herlemann D.P.R."/>
            <person name="Geissinger O."/>
            <person name="Ikeda-Ohtsubo W."/>
            <person name="Kunin V."/>
            <person name="Sun H."/>
            <person name="Lapidus A."/>
            <person name="Hugenholtz P."/>
            <person name="Brune A."/>
        </authorList>
    </citation>
    <scope>NUCLEOTIDE SEQUENCE [LARGE SCALE GENOMIC DNA]</scope>
    <source>
        <strain evidence="7 8">Pei191</strain>
    </source>
</reference>
<gene>
    <name evidence="7" type="ordered locus">Emin_1531</name>
</gene>
<dbReference type="InterPro" id="IPR001764">
    <property type="entry name" value="Glyco_hydro_3_N"/>
</dbReference>
<dbReference type="STRING" id="445932.Emin_1531"/>
<evidence type="ECO:0000256" key="5">
    <source>
        <dbReference type="ARBA" id="ARBA00023295"/>
    </source>
</evidence>
<dbReference type="CAZy" id="GH3">
    <property type="family name" value="Glycoside Hydrolase Family 3"/>
</dbReference>
<evidence type="ECO:0000259" key="6">
    <source>
        <dbReference type="Pfam" id="PF00933"/>
    </source>
</evidence>
<dbReference type="GO" id="GO:0004563">
    <property type="term" value="F:beta-N-acetylhexosaminidase activity"/>
    <property type="evidence" value="ECO:0007669"/>
    <property type="project" value="UniProtKB-EC"/>
</dbReference>
<dbReference type="AlphaFoldDB" id="B2KEY2"/>
<dbReference type="Pfam" id="PF00933">
    <property type="entry name" value="Glyco_hydro_3"/>
    <property type="match status" value="1"/>
</dbReference>
<dbReference type="KEGG" id="emi:Emin_1531"/>
<name>B2KEY2_ELUMP</name>
<evidence type="ECO:0000256" key="4">
    <source>
        <dbReference type="ARBA" id="ARBA00022801"/>
    </source>
</evidence>
<evidence type="ECO:0000313" key="8">
    <source>
        <dbReference type="Proteomes" id="UP000001029"/>
    </source>
</evidence>
<proteinExistence type="inferred from homology"/>
<comment type="similarity">
    <text evidence="2">Belongs to the glycosyl hydrolase 3 family.</text>
</comment>
<accession>B2KEY2</accession>
<organism evidence="7 8">
    <name type="scientific">Elusimicrobium minutum (strain Pei191)</name>
    <dbReference type="NCBI Taxonomy" id="445932"/>
    <lineage>
        <taxon>Bacteria</taxon>
        <taxon>Pseudomonadati</taxon>
        <taxon>Elusimicrobiota</taxon>
        <taxon>Elusimicrobia</taxon>
        <taxon>Elusimicrobiales</taxon>
        <taxon>Elusimicrobiaceae</taxon>
        <taxon>Elusimicrobium</taxon>
    </lineage>
</organism>
<dbReference type="EMBL" id="CP001055">
    <property type="protein sequence ID" value="ACC99078.1"/>
    <property type="molecule type" value="Genomic_DNA"/>
</dbReference>
<keyword evidence="4 7" id="KW-0378">Hydrolase</keyword>
<dbReference type="Gene3D" id="3.40.50.1700">
    <property type="entry name" value="Glycoside hydrolase family 3 C-terminal domain"/>
    <property type="match status" value="1"/>
</dbReference>
<keyword evidence="5" id="KW-0326">Glycosidase</keyword>
<dbReference type="InterPro" id="IPR036881">
    <property type="entry name" value="Glyco_hydro_3_C_sf"/>
</dbReference>
<dbReference type="InterPro" id="IPR036962">
    <property type="entry name" value="Glyco_hydro_3_N_sf"/>
</dbReference>
<dbReference type="GO" id="GO:0009254">
    <property type="term" value="P:peptidoglycan turnover"/>
    <property type="evidence" value="ECO:0007669"/>
    <property type="project" value="TreeGrafter"/>
</dbReference>
<evidence type="ECO:0000313" key="7">
    <source>
        <dbReference type="EMBL" id="ACC99078.1"/>
    </source>
</evidence>
<keyword evidence="8" id="KW-1185">Reference proteome</keyword>
<dbReference type="EC" id="3.2.1.52" evidence="3"/>
<sequence>MNPARIVHPGFWFGKTDIEDARKWAKMGVGGFCVYGGTREEIETFCKEMRGLSPYAEIFISADYEDGLGRWIKGAELLPSNMAIGASGEEELAMKKGLITARQARSIGINWIFAPVVDLASDPENPIVNTRAFGKDPMLVTRLAMAFMSGLSQGGTLNTLKHFPGHGDTSKDSHLELPFISKSFDKLFDSDLVPYKTLLKFADSIMVGHLLIPAIDDENPSSLSEKTIRGILRQKLNYKGCVVTDALLMKAIGDQKEAALKALKAGADILLAPSDPYEIIDYLNQLIKEDYTWKEHFINAVATQEILLTKNRKVEIRTPEYAFFKSSYSMDAAPRCITEFGEENVLKKENSLSYMEIDCKSDFESTPFAKQLKANGFKLAPYTGGECKNLLIVSFSGYASFKGFANFTKEQKKTVENALTKAKNSAFVSFGSPFVHSDFKTKAQYHLLAYCANEDFQIFCADALCGKAKVTGKAPIEI</sequence>
<dbReference type="InterPro" id="IPR050226">
    <property type="entry name" value="NagZ_Beta-hexosaminidase"/>
</dbReference>
<dbReference type="Gene3D" id="3.20.20.300">
    <property type="entry name" value="Glycoside hydrolase, family 3, N-terminal domain"/>
    <property type="match status" value="1"/>
</dbReference>
<dbReference type="PANTHER" id="PTHR30480">
    <property type="entry name" value="BETA-HEXOSAMINIDASE-RELATED"/>
    <property type="match status" value="1"/>
</dbReference>
<dbReference type="Proteomes" id="UP000001029">
    <property type="component" value="Chromosome"/>
</dbReference>
<feature type="domain" description="Glycoside hydrolase family 3 N-terminal" evidence="6">
    <location>
        <begin position="57"/>
        <end position="299"/>
    </location>
</feature>
<protein>
    <recommendedName>
        <fullName evidence="3">beta-N-acetylhexosaminidase</fullName>
        <ecNumber evidence="3">3.2.1.52</ecNumber>
    </recommendedName>
</protein>
<comment type="catalytic activity">
    <reaction evidence="1">
        <text>Hydrolysis of terminal non-reducing N-acetyl-D-hexosamine residues in N-acetyl-beta-D-hexosaminides.</text>
        <dbReference type="EC" id="3.2.1.52"/>
    </reaction>
</comment>
<evidence type="ECO:0000256" key="3">
    <source>
        <dbReference type="ARBA" id="ARBA00012663"/>
    </source>
</evidence>